<dbReference type="Proteomes" id="UP001165136">
    <property type="component" value="Unassembled WGS sequence"/>
</dbReference>
<dbReference type="SUPFAM" id="SSF51735">
    <property type="entry name" value="NAD(P)-binding Rossmann-fold domains"/>
    <property type="match status" value="1"/>
</dbReference>
<dbReference type="EMBL" id="BSTI01000021">
    <property type="protein sequence ID" value="GLY70192.1"/>
    <property type="molecule type" value="Genomic_DNA"/>
</dbReference>
<feature type="domain" description="Ketopantoate reductase N-terminal" evidence="2">
    <location>
        <begin position="7"/>
        <end position="132"/>
    </location>
</feature>
<dbReference type="Gene3D" id="3.40.50.720">
    <property type="entry name" value="NAD(P)-binding Rossmann-like Domain"/>
    <property type="match status" value="1"/>
</dbReference>
<dbReference type="Pfam" id="PF02558">
    <property type="entry name" value="ApbA"/>
    <property type="match status" value="1"/>
</dbReference>
<dbReference type="AlphaFoldDB" id="A0A9W6VK81"/>
<dbReference type="RefSeq" id="WP_027940568.1">
    <property type="nucleotide sequence ID" value="NZ_BSTI01000021.1"/>
</dbReference>
<reference evidence="3" key="1">
    <citation type="submission" date="2023-03" db="EMBL/GenBank/DDBJ databases">
        <title>Amycolatopsis taiwanensis NBRC 103393.</title>
        <authorList>
            <person name="Ichikawa N."/>
            <person name="Sato H."/>
            <person name="Tonouchi N."/>
        </authorList>
    </citation>
    <scope>NUCLEOTIDE SEQUENCE</scope>
    <source>
        <strain evidence="3">NBRC 103393</strain>
    </source>
</reference>
<dbReference type="InterPro" id="IPR013332">
    <property type="entry name" value="KPR_N"/>
</dbReference>
<evidence type="ECO:0000256" key="1">
    <source>
        <dbReference type="SAM" id="MobiDB-lite"/>
    </source>
</evidence>
<organism evidence="3 4">
    <name type="scientific">Amycolatopsis taiwanensis</name>
    <dbReference type="NCBI Taxonomy" id="342230"/>
    <lineage>
        <taxon>Bacteria</taxon>
        <taxon>Bacillati</taxon>
        <taxon>Actinomycetota</taxon>
        <taxon>Actinomycetes</taxon>
        <taxon>Pseudonocardiales</taxon>
        <taxon>Pseudonocardiaceae</taxon>
        <taxon>Amycolatopsis</taxon>
    </lineage>
</organism>
<evidence type="ECO:0000313" key="3">
    <source>
        <dbReference type="EMBL" id="GLY70192.1"/>
    </source>
</evidence>
<proteinExistence type="predicted"/>
<keyword evidence="4" id="KW-1185">Reference proteome</keyword>
<gene>
    <name evidence="3" type="ORF">Atai01_68110</name>
</gene>
<sequence>MGTSESVALIGAGALGTLLGYHLARAGHTVIVCERSEVDRLAVTDDTGTGEEPVKWVATPGDLPAARWAVLAVKIGATPAVADWLAQLPADGAVLVAQNGIDQRERVSALTDARVVPALAWLNCERIAPGHSSSPTISHEASARSGTVSTTSPNPA</sequence>
<evidence type="ECO:0000313" key="4">
    <source>
        <dbReference type="Proteomes" id="UP001165136"/>
    </source>
</evidence>
<feature type="region of interest" description="Disordered" evidence="1">
    <location>
        <begin position="131"/>
        <end position="156"/>
    </location>
</feature>
<evidence type="ECO:0000259" key="2">
    <source>
        <dbReference type="Pfam" id="PF02558"/>
    </source>
</evidence>
<comment type="caution">
    <text evidence="3">The sequence shown here is derived from an EMBL/GenBank/DDBJ whole genome shotgun (WGS) entry which is preliminary data.</text>
</comment>
<dbReference type="InterPro" id="IPR036291">
    <property type="entry name" value="NAD(P)-bd_dom_sf"/>
</dbReference>
<protein>
    <recommendedName>
        <fullName evidence="2">Ketopantoate reductase N-terminal domain-containing protein</fullName>
    </recommendedName>
</protein>
<accession>A0A9W6VK81</accession>
<name>A0A9W6VK81_9PSEU</name>